<dbReference type="Pfam" id="PF01596">
    <property type="entry name" value="Methyltransf_3"/>
    <property type="match status" value="1"/>
</dbReference>
<evidence type="ECO:0000256" key="2">
    <source>
        <dbReference type="ARBA" id="ARBA00022679"/>
    </source>
</evidence>
<dbReference type="GO" id="GO:0032259">
    <property type="term" value="P:methylation"/>
    <property type="evidence" value="ECO:0007669"/>
    <property type="project" value="UniProtKB-KW"/>
</dbReference>
<dbReference type="STRING" id="1314782.A0A165SHM8"/>
<gene>
    <name evidence="5" type="ORF">NEOLEDRAFT_1093041</name>
</gene>
<sequence>MFAVENIPMGFVQAHDTPLGRLACVINDLRTNTILSESPLSPETRQLIEEATRIVNGLDPYMTLMTSPHPPIVDKMIKAGNETDWKQLHEQGKTKHELIPEMTAGSYEAVVLQQLAKTAKAKTILEIGMFTGTSTVSFALLPSVIAVVTLELEGFLVDFNSPYFEEAGVAEKIDIRVGDARESLDQLANEGMVFDMVFIDADKAGYSTYFRKVLDNNLLAHGGTIVVDNTAYKGTPWAPDPSYDLGFAIHAFNEDVRSDPRVEVVMLPIRDGISLIRRKGE</sequence>
<dbReference type="InterPro" id="IPR050362">
    <property type="entry name" value="Cation-dep_OMT"/>
</dbReference>
<dbReference type="InParanoid" id="A0A165SHM8"/>
<accession>A0A165SHM8</accession>
<dbReference type="OrthoDB" id="10251242at2759"/>
<evidence type="ECO:0000256" key="1">
    <source>
        <dbReference type="ARBA" id="ARBA00022603"/>
    </source>
</evidence>
<keyword evidence="2" id="KW-0808">Transferase</keyword>
<dbReference type="SUPFAM" id="SSF53335">
    <property type="entry name" value="S-adenosyl-L-methionine-dependent methyltransferases"/>
    <property type="match status" value="1"/>
</dbReference>
<dbReference type="EMBL" id="KV425573">
    <property type="protein sequence ID" value="KZT25175.1"/>
    <property type="molecule type" value="Genomic_DNA"/>
</dbReference>
<evidence type="ECO:0008006" key="7">
    <source>
        <dbReference type="Google" id="ProtNLM"/>
    </source>
</evidence>
<evidence type="ECO:0000313" key="5">
    <source>
        <dbReference type="EMBL" id="KZT25175.1"/>
    </source>
</evidence>
<comment type="similarity">
    <text evidence="4">Belongs to the class I-like SAM-binding methyltransferase superfamily. Cation-dependent O-methyltransferase family.</text>
</comment>
<evidence type="ECO:0000256" key="4">
    <source>
        <dbReference type="ARBA" id="ARBA00023453"/>
    </source>
</evidence>
<evidence type="ECO:0000256" key="3">
    <source>
        <dbReference type="ARBA" id="ARBA00022691"/>
    </source>
</evidence>
<evidence type="ECO:0000313" key="6">
    <source>
        <dbReference type="Proteomes" id="UP000076761"/>
    </source>
</evidence>
<keyword evidence="1" id="KW-0489">Methyltransferase</keyword>
<dbReference type="AlphaFoldDB" id="A0A165SHM8"/>
<protein>
    <recommendedName>
        <fullName evidence="7">S-adenosyl-L-methionine-dependent methyltransferase</fullName>
    </recommendedName>
</protein>
<dbReference type="PROSITE" id="PS51682">
    <property type="entry name" value="SAM_OMT_I"/>
    <property type="match status" value="1"/>
</dbReference>
<dbReference type="Proteomes" id="UP000076761">
    <property type="component" value="Unassembled WGS sequence"/>
</dbReference>
<dbReference type="PANTHER" id="PTHR10509">
    <property type="entry name" value="O-METHYLTRANSFERASE-RELATED"/>
    <property type="match status" value="1"/>
</dbReference>
<name>A0A165SHM8_9AGAM</name>
<dbReference type="GO" id="GO:0008757">
    <property type="term" value="F:S-adenosylmethionine-dependent methyltransferase activity"/>
    <property type="evidence" value="ECO:0007669"/>
    <property type="project" value="TreeGrafter"/>
</dbReference>
<dbReference type="GO" id="GO:0008171">
    <property type="term" value="F:O-methyltransferase activity"/>
    <property type="evidence" value="ECO:0007669"/>
    <property type="project" value="InterPro"/>
</dbReference>
<dbReference type="Gene3D" id="3.40.50.150">
    <property type="entry name" value="Vaccinia Virus protein VP39"/>
    <property type="match status" value="1"/>
</dbReference>
<keyword evidence="3" id="KW-0949">S-adenosyl-L-methionine</keyword>
<reference evidence="5 6" key="1">
    <citation type="journal article" date="2016" name="Mol. Biol. Evol.">
        <title>Comparative Genomics of Early-Diverging Mushroom-Forming Fungi Provides Insights into the Origins of Lignocellulose Decay Capabilities.</title>
        <authorList>
            <person name="Nagy L.G."/>
            <person name="Riley R."/>
            <person name="Tritt A."/>
            <person name="Adam C."/>
            <person name="Daum C."/>
            <person name="Floudas D."/>
            <person name="Sun H."/>
            <person name="Yadav J.S."/>
            <person name="Pangilinan J."/>
            <person name="Larsson K.H."/>
            <person name="Matsuura K."/>
            <person name="Barry K."/>
            <person name="Labutti K."/>
            <person name="Kuo R."/>
            <person name="Ohm R.A."/>
            <person name="Bhattacharya S.S."/>
            <person name="Shirouzu T."/>
            <person name="Yoshinaga Y."/>
            <person name="Martin F.M."/>
            <person name="Grigoriev I.V."/>
            <person name="Hibbett D.S."/>
        </authorList>
    </citation>
    <scope>NUCLEOTIDE SEQUENCE [LARGE SCALE GENOMIC DNA]</scope>
    <source>
        <strain evidence="5 6">HHB14362 ss-1</strain>
    </source>
</reference>
<dbReference type="InterPro" id="IPR029063">
    <property type="entry name" value="SAM-dependent_MTases_sf"/>
</dbReference>
<dbReference type="PANTHER" id="PTHR10509:SF14">
    <property type="entry name" value="CAFFEOYL-COA O-METHYLTRANSFERASE 3-RELATED"/>
    <property type="match status" value="1"/>
</dbReference>
<organism evidence="5 6">
    <name type="scientific">Neolentinus lepideus HHB14362 ss-1</name>
    <dbReference type="NCBI Taxonomy" id="1314782"/>
    <lineage>
        <taxon>Eukaryota</taxon>
        <taxon>Fungi</taxon>
        <taxon>Dikarya</taxon>
        <taxon>Basidiomycota</taxon>
        <taxon>Agaricomycotina</taxon>
        <taxon>Agaricomycetes</taxon>
        <taxon>Gloeophyllales</taxon>
        <taxon>Gloeophyllaceae</taxon>
        <taxon>Neolentinus</taxon>
    </lineage>
</organism>
<dbReference type="InterPro" id="IPR002935">
    <property type="entry name" value="SAM_O-MeTrfase"/>
</dbReference>
<keyword evidence="6" id="KW-1185">Reference proteome</keyword>
<proteinExistence type="inferred from homology"/>